<dbReference type="Gene3D" id="3.60.15.10">
    <property type="entry name" value="Ribonuclease Z/Hydroxyacylglutathione hydrolase-like"/>
    <property type="match status" value="1"/>
</dbReference>
<dbReference type="SMART" id="SM00849">
    <property type="entry name" value="Lactamase_B"/>
    <property type="match status" value="1"/>
</dbReference>
<keyword evidence="3" id="KW-1185">Reference proteome</keyword>
<dbReference type="AlphaFoldDB" id="F7NJD5"/>
<dbReference type="OrthoDB" id="9781189at2"/>
<reference evidence="2 3" key="1">
    <citation type="journal article" date="2011" name="EMBO J.">
        <title>Structural diversity of bacterial flagellar motors.</title>
        <authorList>
            <person name="Chen S."/>
            <person name="Beeby M."/>
            <person name="Murphy G.E."/>
            <person name="Leadbetter J.R."/>
            <person name="Hendrixson D.R."/>
            <person name="Briegel A."/>
            <person name="Li Z."/>
            <person name="Shi J."/>
            <person name="Tocheva E.I."/>
            <person name="Muller A."/>
            <person name="Dobro M.J."/>
            <person name="Jensen G.J."/>
        </authorList>
    </citation>
    <scope>NUCLEOTIDE SEQUENCE [LARGE SCALE GENOMIC DNA]</scope>
    <source>
        <strain evidence="2 3">DSM 6540</strain>
    </source>
</reference>
<organism evidence="2 3">
    <name type="scientific">Acetonema longum DSM 6540</name>
    <dbReference type="NCBI Taxonomy" id="1009370"/>
    <lineage>
        <taxon>Bacteria</taxon>
        <taxon>Bacillati</taxon>
        <taxon>Bacillota</taxon>
        <taxon>Negativicutes</taxon>
        <taxon>Acetonemataceae</taxon>
        <taxon>Acetonema</taxon>
    </lineage>
</organism>
<dbReference type="InterPro" id="IPR052533">
    <property type="entry name" value="WalJ/YycJ-like"/>
</dbReference>
<dbReference type="STRING" id="1009370.ALO_10954"/>
<gene>
    <name evidence="2" type="ORF">ALO_10954</name>
</gene>
<protein>
    <recommendedName>
        <fullName evidence="1">Metallo-beta-lactamase domain-containing protein</fullName>
    </recommendedName>
</protein>
<dbReference type="InterPro" id="IPR036866">
    <property type="entry name" value="RibonucZ/Hydroxyglut_hydro"/>
</dbReference>
<accession>F7NJD5</accession>
<evidence type="ECO:0000313" key="2">
    <source>
        <dbReference type="EMBL" id="EGO63883.1"/>
    </source>
</evidence>
<sequence>MEIHVLASGSTGNATCLKFGETAVLVDAGISARRIKKGLDEVGIGVENLSAVLITHEHTDHINGLKTLMKRYQVPVYTRPDTWDAISFRSLLPEVRCLPLADSLDIGNVKVEPFSISHDAADPVGFSFYHAGRKCCLATDLGFVTDPVKKALTGSDTVVLEANHDVDMLKTGSYPWPLKRRIMSNKGHLSNVDAGWTLVRLAQNRHTDIFLAHLSRENNRPDIAQTTVTGILEEAGYTQTADFTLYVTYPDRTVSSDADGQK</sequence>
<evidence type="ECO:0000259" key="1">
    <source>
        <dbReference type="SMART" id="SM00849"/>
    </source>
</evidence>
<name>F7NJD5_9FIRM</name>
<dbReference type="SUPFAM" id="SSF56281">
    <property type="entry name" value="Metallo-hydrolase/oxidoreductase"/>
    <property type="match status" value="1"/>
</dbReference>
<dbReference type="PANTHER" id="PTHR47619">
    <property type="entry name" value="METALLO-HYDROLASE YYCJ-RELATED"/>
    <property type="match status" value="1"/>
</dbReference>
<dbReference type="Proteomes" id="UP000003240">
    <property type="component" value="Unassembled WGS sequence"/>
</dbReference>
<evidence type="ECO:0000313" key="3">
    <source>
        <dbReference type="Proteomes" id="UP000003240"/>
    </source>
</evidence>
<comment type="caution">
    <text evidence="2">The sequence shown here is derived from an EMBL/GenBank/DDBJ whole genome shotgun (WGS) entry which is preliminary data.</text>
</comment>
<feature type="domain" description="Metallo-beta-lactamase" evidence="1">
    <location>
        <begin position="11"/>
        <end position="188"/>
    </location>
</feature>
<dbReference type="EMBL" id="AFGF01000085">
    <property type="protein sequence ID" value="EGO63883.1"/>
    <property type="molecule type" value="Genomic_DNA"/>
</dbReference>
<dbReference type="InterPro" id="IPR001279">
    <property type="entry name" value="Metallo-B-lactamas"/>
</dbReference>
<dbReference type="Pfam" id="PF12706">
    <property type="entry name" value="Lactamase_B_2"/>
    <property type="match status" value="1"/>
</dbReference>
<dbReference type="PANTHER" id="PTHR47619:SF1">
    <property type="entry name" value="EXODEOXYRIBONUCLEASE WALJ"/>
    <property type="match status" value="1"/>
</dbReference>
<proteinExistence type="predicted"/>
<dbReference type="eggNOG" id="COG1235">
    <property type="taxonomic scope" value="Bacteria"/>
</dbReference>
<dbReference type="RefSeq" id="WP_004095478.1">
    <property type="nucleotide sequence ID" value="NZ_AFGF01000085.1"/>
</dbReference>